<dbReference type="FunFam" id="2.40.110.10:FF:000001">
    <property type="entry name" value="Acyl-CoA dehydrogenase, mitochondrial"/>
    <property type="match status" value="1"/>
</dbReference>
<dbReference type="SUPFAM" id="SSF56645">
    <property type="entry name" value="Acyl-CoA dehydrogenase NM domain-like"/>
    <property type="match status" value="1"/>
</dbReference>
<dbReference type="SUPFAM" id="SSF47203">
    <property type="entry name" value="Acyl-CoA dehydrogenase C-terminal domain-like"/>
    <property type="match status" value="1"/>
</dbReference>
<dbReference type="EC" id="1.3.8.7" evidence="10"/>
<dbReference type="GO" id="GO:0050660">
    <property type="term" value="F:flavin adenine dinucleotide binding"/>
    <property type="evidence" value="ECO:0007669"/>
    <property type="project" value="InterPro"/>
</dbReference>
<evidence type="ECO:0000256" key="6">
    <source>
        <dbReference type="RuleBase" id="RU362125"/>
    </source>
</evidence>
<dbReference type="InterPro" id="IPR046373">
    <property type="entry name" value="Acyl-CoA_Oxase/DH_mid-dom_sf"/>
</dbReference>
<dbReference type="FunFam" id="1.10.540.10:FF:000002">
    <property type="entry name" value="Acyl-CoA dehydrogenase FadE19"/>
    <property type="match status" value="1"/>
</dbReference>
<dbReference type="FunFam" id="1.20.140.10:FF:000004">
    <property type="entry name" value="Acyl-CoA dehydrogenase FadE25"/>
    <property type="match status" value="1"/>
</dbReference>
<feature type="domain" description="Acyl-CoA dehydrogenase/oxidase C-terminal" evidence="7">
    <location>
        <begin position="234"/>
        <end position="387"/>
    </location>
</feature>
<dbReference type="Gene3D" id="2.40.110.10">
    <property type="entry name" value="Butyryl-CoA Dehydrogenase, subunit A, domain 2"/>
    <property type="match status" value="1"/>
</dbReference>
<dbReference type="InterPro" id="IPR036250">
    <property type="entry name" value="AcylCo_DH-like_C"/>
</dbReference>
<evidence type="ECO:0000256" key="5">
    <source>
        <dbReference type="ARBA" id="ARBA00023002"/>
    </source>
</evidence>
<evidence type="ECO:0000256" key="1">
    <source>
        <dbReference type="ARBA" id="ARBA00001974"/>
    </source>
</evidence>
<keyword evidence="5 6" id="KW-0560">Oxidoreductase</keyword>
<dbReference type="InterPro" id="IPR006089">
    <property type="entry name" value="Acyl-CoA_DH_CS"/>
</dbReference>
<organism evidence="10">
    <name type="scientific">uncultured marine group II/III euryarchaeote KM3_156_D02</name>
    <dbReference type="NCBI Taxonomy" id="1457900"/>
    <lineage>
        <taxon>Archaea</taxon>
        <taxon>Methanobacteriati</taxon>
        <taxon>Methanobacteriota</taxon>
        <taxon>environmental samples</taxon>
    </lineage>
</organism>
<feature type="domain" description="Acyl-CoA oxidase/dehydrogenase middle" evidence="8">
    <location>
        <begin position="122"/>
        <end position="221"/>
    </location>
</feature>
<name>A0A075GL76_9EURY</name>
<dbReference type="InterPro" id="IPR009075">
    <property type="entry name" value="AcylCo_DH/oxidase_C"/>
</dbReference>
<feature type="domain" description="Acyl-CoA dehydrogenase/oxidase N-terminal" evidence="9">
    <location>
        <begin position="6"/>
        <end position="118"/>
    </location>
</feature>
<dbReference type="AlphaFoldDB" id="A0A075GL76"/>
<dbReference type="InterPro" id="IPR013786">
    <property type="entry name" value="AcylCoA_DH/ox_N"/>
</dbReference>
<dbReference type="PANTHER" id="PTHR43884:SF12">
    <property type="entry name" value="ISOVALERYL-COA DEHYDROGENASE, MITOCHONDRIAL-RELATED"/>
    <property type="match status" value="1"/>
</dbReference>
<evidence type="ECO:0000259" key="8">
    <source>
        <dbReference type="Pfam" id="PF02770"/>
    </source>
</evidence>
<evidence type="ECO:0000259" key="9">
    <source>
        <dbReference type="Pfam" id="PF02771"/>
    </source>
</evidence>
<dbReference type="PANTHER" id="PTHR43884">
    <property type="entry name" value="ACYL-COA DEHYDROGENASE"/>
    <property type="match status" value="1"/>
</dbReference>
<evidence type="ECO:0000313" key="10">
    <source>
        <dbReference type="EMBL" id="AIF02413.1"/>
    </source>
</evidence>
<dbReference type="Pfam" id="PF02771">
    <property type="entry name" value="Acyl-CoA_dh_N"/>
    <property type="match status" value="1"/>
</dbReference>
<reference evidence="10" key="1">
    <citation type="journal article" date="2014" name="Genome Biol. Evol.">
        <title>Pangenome evidence for extensive interdomain horizontal transfer affecting lineage core and shell genes in uncultured planktonic thaumarchaeota and euryarchaeota.</title>
        <authorList>
            <person name="Deschamps P."/>
            <person name="Zivanovic Y."/>
            <person name="Moreira D."/>
            <person name="Rodriguez-Valera F."/>
            <person name="Lopez-Garcia P."/>
        </authorList>
    </citation>
    <scope>NUCLEOTIDE SEQUENCE</scope>
</reference>
<dbReference type="InterPro" id="IPR009100">
    <property type="entry name" value="AcylCoA_DH/oxidase_NM_dom_sf"/>
</dbReference>
<dbReference type="PROSITE" id="PS00073">
    <property type="entry name" value="ACYL_COA_DH_2"/>
    <property type="match status" value="1"/>
</dbReference>
<protein>
    <submittedName>
        <fullName evidence="10">Acyl-CoA dehydrogenase (ACADM, acd)</fullName>
        <ecNumber evidence="10">1.3.8.7</ecNumber>
    </submittedName>
</protein>
<evidence type="ECO:0000256" key="4">
    <source>
        <dbReference type="ARBA" id="ARBA00022827"/>
    </source>
</evidence>
<evidence type="ECO:0000256" key="3">
    <source>
        <dbReference type="ARBA" id="ARBA00022630"/>
    </source>
</evidence>
<dbReference type="GO" id="GO:0070991">
    <property type="term" value="F:medium-chain fatty acyl-CoA dehydrogenase activity"/>
    <property type="evidence" value="ECO:0007669"/>
    <property type="project" value="UniProtKB-EC"/>
</dbReference>
<dbReference type="Gene3D" id="1.20.140.10">
    <property type="entry name" value="Butyryl-CoA Dehydrogenase, subunit A, domain 3"/>
    <property type="match status" value="1"/>
</dbReference>
<keyword evidence="3 6" id="KW-0285">Flavoprotein</keyword>
<sequence length="389" mass="41962">MDFAETEEQRMIRDMVRDFAESVAAPTAAERDREQRPPVAEFEAFAALGFAGMTIPEAYGGQKLDDISEAIVVEELSRVDPSLGVMVAVHVGLCALTIVLHGSEAQKEKYLPQLASGKSLGAYSLSEAGSGTDAAAMSAKATDDGDCYVLNGEKLWVTNGGTADLFVLFAKVIGHSDYGKKKHGGVTAFIVEKGFEGFAVGKKEEKLGIRSSDTTALLLGNCRVPKENVLGEVGKGFAIAMNALDNSRIGIAAQALGIAQGAYEAALRYAQERETFGKPIAQHQAIGNYLAEMATRTEAARLLVYRAAWAKRQHYEQGAPRHTLEASMAKLNAGDTAMWVADHAVQVLGGYGYTTDFPVERFFRDAKITQIYEGTQEIQRVVIARALTR</sequence>
<comment type="similarity">
    <text evidence="2 6">Belongs to the acyl-CoA dehydrogenase family.</text>
</comment>
<proteinExistence type="inferred from homology"/>
<dbReference type="Pfam" id="PF00441">
    <property type="entry name" value="Acyl-CoA_dh_1"/>
    <property type="match status" value="1"/>
</dbReference>
<gene>
    <name evidence="10" type="primary">ACADM</name>
    <name evidence="10" type="synonym">acd</name>
</gene>
<dbReference type="Gene3D" id="1.10.540.10">
    <property type="entry name" value="Acyl-CoA dehydrogenase/oxidase, N-terminal domain"/>
    <property type="match status" value="1"/>
</dbReference>
<dbReference type="EMBL" id="KF900648">
    <property type="protein sequence ID" value="AIF02413.1"/>
    <property type="molecule type" value="Genomic_DNA"/>
</dbReference>
<dbReference type="Pfam" id="PF02770">
    <property type="entry name" value="Acyl-CoA_dh_M"/>
    <property type="match status" value="1"/>
</dbReference>
<evidence type="ECO:0000259" key="7">
    <source>
        <dbReference type="Pfam" id="PF00441"/>
    </source>
</evidence>
<accession>A0A075GL76</accession>
<evidence type="ECO:0000256" key="2">
    <source>
        <dbReference type="ARBA" id="ARBA00009347"/>
    </source>
</evidence>
<dbReference type="InterPro" id="IPR006091">
    <property type="entry name" value="Acyl-CoA_Oxase/DH_mid-dom"/>
</dbReference>
<comment type="cofactor">
    <cofactor evidence="1 6">
        <name>FAD</name>
        <dbReference type="ChEBI" id="CHEBI:57692"/>
    </cofactor>
</comment>
<keyword evidence="4 6" id="KW-0274">FAD</keyword>
<dbReference type="InterPro" id="IPR037069">
    <property type="entry name" value="AcylCoA_DH/ox_N_sf"/>
</dbReference>
<dbReference type="PIRSF" id="PIRSF016578">
    <property type="entry name" value="HsaA"/>
    <property type="match status" value="1"/>
</dbReference>